<sequence length="355" mass="40780">MKQIAFVSLLLAGLLTPVLATEVAAERVVSGDRWFEIEFVLFQRTPAADLIESFPLKDAAPQPARYFDVLKPFYQPDIQPLLQQLALCPTPQKSEPTDSTVDWRQYLPSFEQPKIDGICIFEPQPPLWQQSLFSRHSVIDTLPMPAQLAQRPGGTGQHRNGPYLMASQELTFGDIVQRLRRQSDIELLLHAGYRQAPVTERRSIPSRWYAGKNLTAHFSGRESPSQSESPLRPGQISLVRPGLMQRIEQHYQRLLNQNEPAQDYGQRIDLRELSPEQLASPWWQLDGFIRLHLDHYLFVNTDFILTSEIEPGQLLPHRIQFSRRVISGEMHYIDHPKLGMILQIRRFQPPLQAAQ</sequence>
<reference evidence="2 3" key="1">
    <citation type="submission" date="2023-08" db="EMBL/GenBank/DDBJ databases">
        <authorList>
            <person name="Joshi A."/>
            <person name="Thite S."/>
        </authorList>
    </citation>
    <scope>NUCLEOTIDE SEQUENCE [LARGE SCALE GENOMIC DNA]</scope>
    <source>
        <strain evidence="2 3">1E1</strain>
    </source>
</reference>
<keyword evidence="3" id="KW-1185">Reference proteome</keyword>
<proteinExistence type="predicted"/>
<organism evidence="2 3">
    <name type="scientific">Alkalimonas delamerensis</name>
    <dbReference type="NCBI Taxonomy" id="265981"/>
    <lineage>
        <taxon>Bacteria</taxon>
        <taxon>Pseudomonadati</taxon>
        <taxon>Pseudomonadota</taxon>
        <taxon>Gammaproteobacteria</taxon>
        <taxon>Alkalimonas</taxon>
    </lineage>
</organism>
<protein>
    <submittedName>
        <fullName evidence="2">CsiV family protein</fullName>
    </submittedName>
</protein>
<comment type="caution">
    <text evidence="2">The sequence shown here is derived from an EMBL/GenBank/DDBJ whole genome shotgun (WGS) entry which is preliminary data.</text>
</comment>
<accession>A0ABT9GQN2</accession>
<dbReference type="Pfam" id="PF10972">
    <property type="entry name" value="CsiV"/>
    <property type="match status" value="1"/>
</dbReference>
<evidence type="ECO:0000256" key="1">
    <source>
        <dbReference type="SAM" id="SignalP"/>
    </source>
</evidence>
<gene>
    <name evidence="2" type="ORF">Q3O59_07935</name>
</gene>
<dbReference type="InterPro" id="IPR021241">
    <property type="entry name" value="CsiV"/>
</dbReference>
<feature type="chain" id="PRO_5046194793" evidence="1">
    <location>
        <begin position="21"/>
        <end position="355"/>
    </location>
</feature>
<dbReference type="Proteomes" id="UP001236258">
    <property type="component" value="Unassembled WGS sequence"/>
</dbReference>
<dbReference type="EMBL" id="JAUZVY010000002">
    <property type="protein sequence ID" value="MDP4528956.1"/>
    <property type="molecule type" value="Genomic_DNA"/>
</dbReference>
<evidence type="ECO:0000313" key="2">
    <source>
        <dbReference type="EMBL" id="MDP4528956.1"/>
    </source>
</evidence>
<name>A0ABT9GQN2_9GAMM</name>
<evidence type="ECO:0000313" key="3">
    <source>
        <dbReference type="Proteomes" id="UP001236258"/>
    </source>
</evidence>
<feature type="signal peptide" evidence="1">
    <location>
        <begin position="1"/>
        <end position="20"/>
    </location>
</feature>
<keyword evidence="1" id="KW-0732">Signal</keyword>
<dbReference type="RefSeq" id="WP_305945043.1">
    <property type="nucleotide sequence ID" value="NZ_JAUZVY010000002.1"/>
</dbReference>